<dbReference type="Proteomes" id="UP000000311">
    <property type="component" value="Unassembled WGS sequence"/>
</dbReference>
<evidence type="ECO:0000313" key="3">
    <source>
        <dbReference type="Proteomes" id="UP000000311"/>
    </source>
</evidence>
<reference evidence="2 3" key="1">
    <citation type="journal article" date="2010" name="Science">
        <title>Genomic comparison of the ants Camponotus floridanus and Harpegnathos saltator.</title>
        <authorList>
            <person name="Bonasio R."/>
            <person name="Zhang G."/>
            <person name="Ye C."/>
            <person name="Mutti N.S."/>
            <person name="Fang X."/>
            <person name="Qin N."/>
            <person name="Donahue G."/>
            <person name="Yang P."/>
            <person name="Li Q."/>
            <person name="Li C."/>
            <person name="Zhang P."/>
            <person name="Huang Z."/>
            <person name="Berger S.L."/>
            <person name="Reinberg D."/>
            <person name="Wang J."/>
            <person name="Liebig J."/>
        </authorList>
    </citation>
    <scope>NUCLEOTIDE SEQUENCE [LARGE SCALE GENOMIC DNA]</scope>
    <source>
        <strain evidence="3">C129</strain>
    </source>
</reference>
<protein>
    <submittedName>
        <fullName evidence="2">Uncharacterized protein</fullName>
    </submittedName>
</protein>
<keyword evidence="1" id="KW-1133">Transmembrane helix</keyword>
<proteinExistence type="predicted"/>
<gene>
    <name evidence="2" type="ORF">EAG_07361</name>
</gene>
<keyword evidence="1" id="KW-0472">Membrane</keyword>
<dbReference type="AlphaFoldDB" id="E2AFH0"/>
<organism evidence="3">
    <name type="scientific">Camponotus floridanus</name>
    <name type="common">Florida carpenter ant</name>
    <dbReference type="NCBI Taxonomy" id="104421"/>
    <lineage>
        <taxon>Eukaryota</taxon>
        <taxon>Metazoa</taxon>
        <taxon>Ecdysozoa</taxon>
        <taxon>Arthropoda</taxon>
        <taxon>Hexapoda</taxon>
        <taxon>Insecta</taxon>
        <taxon>Pterygota</taxon>
        <taxon>Neoptera</taxon>
        <taxon>Endopterygota</taxon>
        <taxon>Hymenoptera</taxon>
        <taxon>Apocrita</taxon>
        <taxon>Aculeata</taxon>
        <taxon>Formicoidea</taxon>
        <taxon>Formicidae</taxon>
        <taxon>Formicinae</taxon>
        <taxon>Camponotus</taxon>
    </lineage>
</organism>
<keyword evidence="3" id="KW-1185">Reference proteome</keyword>
<dbReference type="EMBL" id="GL439108">
    <property type="protein sequence ID" value="EFN67863.1"/>
    <property type="molecule type" value="Genomic_DNA"/>
</dbReference>
<evidence type="ECO:0000313" key="2">
    <source>
        <dbReference type="EMBL" id="EFN67863.1"/>
    </source>
</evidence>
<name>E2AFH0_CAMFO</name>
<evidence type="ECO:0000256" key="1">
    <source>
        <dbReference type="SAM" id="Phobius"/>
    </source>
</evidence>
<keyword evidence="1" id="KW-0812">Transmembrane</keyword>
<sequence>MDIIERVRTRGSHNHPFYLPRSNINGIVESATTVEARSYLTIVTLGLACTFILTSRFRGRLLFMKIPLLMLLAILRESSQMRIKPLQESFVESDGTDKVYFAGNYDWPFRFAFIKRRLTRACGDDDNNNYTPCMYYPAVYIRIPTLLLSCANLVVSRQGTGKSPGVIGYGQQQRCGRDVKRLRFRQKPLLHGISVSRGTNDSRLLEREADLSSAFRPPTEVLHCFYYFQNDVYNPIRYQEVGRVTRATKCIVEEINLRILTERHARSKTP</sequence>
<accession>E2AFH0</accession>
<dbReference type="InParanoid" id="E2AFH0"/>
<feature type="transmembrane region" description="Helical" evidence="1">
    <location>
        <begin position="36"/>
        <end position="53"/>
    </location>
</feature>